<protein>
    <recommendedName>
        <fullName evidence="7 14">Dihydropteroate synthase</fullName>
        <shortName evidence="14">DHPS</shortName>
        <ecNumber evidence="6 14">2.5.1.15</ecNumber>
    </recommendedName>
    <alternativeName>
        <fullName evidence="12 14">Dihydropteroate pyrophosphorylase</fullName>
    </alternativeName>
</protein>
<dbReference type="Pfam" id="PF00809">
    <property type="entry name" value="Pterin_bind"/>
    <property type="match status" value="1"/>
</dbReference>
<evidence type="ECO:0000256" key="9">
    <source>
        <dbReference type="ARBA" id="ARBA00022723"/>
    </source>
</evidence>
<name>A0A4P7CKZ2_9PAST</name>
<reference evidence="16 17" key="1">
    <citation type="submission" date="2019-03" db="EMBL/GenBank/DDBJ databases">
        <authorList>
            <person name="Che Y."/>
            <person name="Zhou L."/>
        </authorList>
    </citation>
    <scope>NUCLEOTIDE SEQUENCE [LARGE SCALE GENOMIC DNA]</scope>
    <source>
        <strain evidence="16 17">AIFJ1607</strain>
    </source>
</reference>
<keyword evidence="11 14" id="KW-0289">Folate biosynthesis</keyword>
<comment type="similarity">
    <text evidence="4 14">Belongs to the DHPS family.</text>
</comment>
<evidence type="ECO:0000256" key="2">
    <source>
        <dbReference type="ARBA" id="ARBA00001946"/>
    </source>
</evidence>
<dbReference type="Gene3D" id="3.20.20.20">
    <property type="entry name" value="Dihydropteroate synthase-like"/>
    <property type="match status" value="1"/>
</dbReference>
<evidence type="ECO:0000256" key="6">
    <source>
        <dbReference type="ARBA" id="ARBA00012458"/>
    </source>
</evidence>
<dbReference type="GO" id="GO:0005829">
    <property type="term" value="C:cytosol"/>
    <property type="evidence" value="ECO:0007669"/>
    <property type="project" value="TreeGrafter"/>
</dbReference>
<comment type="catalytic activity">
    <reaction evidence="1">
        <text>(7,8-dihydropterin-6-yl)methyl diphosphate + 4-aminobenzoate = 7,8-dihydropteroate + diphosphate</text>
        <dbReference type="Rhea" id="RHEA:19949"/>
        <dbReference type="ChEBI" id="CHEBI:17836"/>
        <dbReference type="ChEBI" id="CHEBI:17839"/>
        <dbReference type="ChEBI" id="CHEBI:33019"/>
        <dbReference type="ChEBI" id="CHEBI:72950"/>
        <dbReference type="EC" id="2.5.1.15"/>
    </reaction>
</comment>
<dbReference type="InterPro" id="IPR011005">
    <property type="entry name" value="Dihydropteroate_synth-like_sf"/>
</dbReference>
<sequence length="283" mass="31068">MQIYYKNFQGSDRLLDLTSPRIMGILNFTPDSFSDSGKFFTLDKALFQVEKMLNDGADIIDIGGESTRSNAEIVTLEQELERVVPLVEAVRKRFDCLISVDSSKAEVFRQSAQVGADILNDIRALQEPNALETAVELGLPVCLMHMQGTPQNMQQNPSYDDVVEEVADFLNQRIFACTMAGIPKEHIILDVGFGFGKTVQHNYQLLKHLNAFVASGYPVLAGLSRKSMIGNVINKPVDQRVAGSVAGALLAVQNGAKIVRVHDVAETADALKVWQAMVNADNI</sequence>
<evidence type="ECO:0000313" key="16">
    <source>
        <dbReference type="EMBL" id="QBQ64027.1"/>
    </source>
</evidence>
<evidence type="ECO:0000259" key="15">
    <source>
        <dbReference type="PROSITE" id="PS50972"/>
    </source>
</evidence>
<dbReference type="PROSITE" id="PS50972">
    <property type="entry name" value="PTERIN_BINDING"/>
    <property type="match status" value="1"/>
</dbReference>
<dbReference type="PROSITE" id="PS00792">
    <property type="entry name" value="DHPS_1"/>
    <property type="match status" value="1"/>
</dbReference>
<evidence type="ECO:0000256" key="1">
    <source>
        <dbReference type="ARBA" id="ARBA00000012"/>
    </source>
</evidence>
<dbReference type="KEGG" id="aio:EXH44_07215"/>
<accession>A0A4P7CKZ2</accession>
<dbReference type="EC" id="2.5.1.15" evidence="6 14"/>
<dbReference type="PANTHER" id="PTHR20941">
    <property type="entry name" value="FOLATE SYNTHESIS PROTEINS"/>
    <property type="match status" value="1"/>
</dbReference>
<dbReference type="GO" id="GO:0046654">
    <property type="term" value="P:tetrahydrofolate biosynthetic process"/>
    <property type="evidence" value="ECO:0007669"/>
    <property type="project" value="UniProtKB-UniPathway"/>
</dbReference>
<dbReference type="NCBIfam" id="TIGR01496">
    <property type="entry name" value="DHPS"/>
    <property type="match status" value="1"/>
</dbReference>
<dbReference type="GO" id="GO:0046872">
    <property type="term" value="F:metal ion binding"/>
    <property type="evidence" value="ECO:0007669"/>
    <property type="project" value="UniProtKB-KW"/>
</dbReference>
<dbReference type="EMBL" id="CP038145">
    <property type="protein sequence ID" value="QBQ64027.1"/>
    <property type="molecule type" value="Genomic_DNA"/>
</dbReference>
<dbReference type="FunFam" id="3.20.20.20:FF:000004">
    <property type="entry name" value="Dihydropteroate synthase"/>
    <property type="match status" value="1"/>
</dbReference>
<dbReference type="AlphaFoldDB" id="A0A4P7CKZ2"/>
<evidence type="ECO:0000256" key="5">
    <source>
        <dbReference type="ARBA" id="ARBA00011738"/>
    </source>
</evidence>
<dbReference type="SUPFAM" id="SSF51717">
    <property type="entry name" value="Dihydropteroate synthetase-like"/>
    <property type="match status" value="1"/>
</dbReference>
<dbReference type="InterPro" id="IPR045031">
    <property type="entry name" value="DHP_synth-like"/>
</dbReference>
<gene>
    <name evidence="16" type="primary">folP</name>
    <name evidence="16" type="ORF">EXH44_07215</name>
</gene>
<comment type="function">
    <text evidence="13 14">Catalyzes the condensation of para-aminobenzoate (pABA) with 6-hydroxymethyl-7,8-dihydropterin diphosphate (DHPt-PP) to form 7,8-dihydropteroate (H2Pte), the immediate precursor of folate derivatives.</text>
</comment>
<comment type="pathway">
    <text evidence="3 14">Cofactor biosynthesis; tetrahydrofolate biosynthesis; 7,8-dihydrofolate from 2-amino-4-hydroxy-6-hydroxymethyl-7,8-dihydropteridine diphosphate and 4-aminobenzoate: step 1/2.</text>
</comment>
<evidence type="ECO:0000256" key="12">
    <source>
        <dbReference type="ARBA" id="ARBA00030193"/>
    </source>
</evidence>
<evidence type="ECO:0000256" key="10">
    <source>
        <dbReference type="ARBA" id="ARBA00022842"/>
    </source>
</evidence>
<dbReference type="CDD" id="cd00739">
    <property type="entry name" value="DHPS"/>
    <property type="match status" value="1"/>
</dbReference>
<comment type="cofactor">
    <cofactor evidence="2 14">
        <name>Mg(2+)</name>
        <dbReference type="ChEBI" id="CHEBI:18420"/>
    </cofactor>
</comment>
<evidence type="ECO:0000256" key="4">
    <source>
        <dbReference type="ARBA" id="ARBA00009503"/>
    </source>
</evidence>
<evidence type="ECO:0000256" key="13">
    <source>
        <dbReference type="ARBA" id="ARBA00053449"/>
    </source>
</evidence>
<dbReference type="PANTHER" id="PTHR20941:SF1">
    <property type="entry name" value="FOLIC ACID SYNTHESIS PROTEIN FOL1"/>
    <property type="match status" value="1"/>
</dbReference>
<keyword evidence="8 14" id="KW-0808">Transferase</keyword>
<evidence type="ECO:0000256" key="3">
    <source>
        <dbReference type="ARBA" id="ARBA00004763"/>
    </source>
</evidence>
<evidence type="ECO:0000256" key="8">
    <source>
        <dbReference type="ARBA" id="ARBA00022679"/>
    </source>
</evidence>
<feature type="domain" description="Pterin-binding" evidence="15">
    <location>
        <begin position="20"/>
        <end position="272"/>
    </location>
</feature>
<evidence type="ECO:0000313" key="17">
    <source>
        <dbReference type="Proteomes" id="UP000294444"/>
    </source>
</evidence>
<proteinExistence type="inferred from homology"/>
<evidence type="ECO:0000256" key="14">
    <source>
        <dbReference type="RuleBase" id="RU361205"/>
    </source>
</evidence>
<dbReference type="GO" id="GO:0004156">
    <property type="term" value="F:dihydropteroate synthase activity"/>
    <property type="evidence" value="ECO:0007669"/>
    <property type="project" value="UniProtKB-EC"/>
</dbReference>
<evidence type="ECO:0000256" key="11">
    <source>
        <dbReference type="ARBA" id="ARBA00022909"/>
    </source>
</evidence>
<dbReference type="Proteomes" id="UP000294444">
    <property type="component" value="Chromosome"/>
</dbReference>
<dbReference type="RefSeq" id="WP_162856868.1">
    <property type="nucleotide sequence ID" value="NZ_CP038145.1"/>
</dbReference>
<dbReference type="GO" id="GO:0046656">
    <property type="term" value="P:folic acid biosynthetic process"/>
    <property type="evidence" value="ECO:0007669"/>
    <property type="project" value="UniProtKB-KW"/>
</dbReference>
<dbReference type="InterPro" id="IPR006390">
    <property type="entry name" value="DHP_synth_dom"/>
</dbReference>
<organism evidence="16 17">
    <name type="scientific">Actinobacillus indolicus</name>
    <dbReference type="NCBI Taxonomy" id="51049"/>
    <lineage>
        <taxon>Bacteria</taxon>
        <taxon>Pseudomonadati</taxon>
        <taxon>Pseudomonadota</taxon>
        <taxon>Gammaproteobacteria</taxon>
        <taxon>Pasteurellales</taxon>
        <taxon>Pasteurellaceae</taxon>
        <taxon>Actinobacillus</taxon>
    </lineage>
</organism>
<keyword evidence="17" id="KW-1185">Reference proteome</keyword>
<evidence type="ECO:0000256" key="7">
    <source>
        <dbReference type="ARBA" id="ARBA00016919"/>
    </source>
</evidence>
<keyword evidence="9 14" id="KW-0479">Metal-binding</keyword>
<dbReference type="UniPathway" id="UPA00077">
    <property type="reaction ID" value="UER00156"/>
</dbReference>
<keyword evidence="10 14" id="KW-0460">Magnesium</keyword>
<dbReference type="InterPro" id="IPR000489">
    <property type="entry name" value="Pterin-binding_dom"/>
</dbReference>
<comment type="subunit">
    <text evidence="5">Homodimer.</text>
</comment>